<dbReference type="GO" id="GO:0003677">
    <property type="term" value="F:DNA binding"/>
    <property type="evidence" value="ECO:0007669"/>
    <property type="project" value="InterPro"/>
</dbReference>
<protein>
    <submittedName>
        <fullName evidence="2">XRE family transcriptional regulator</fullName>
    </submittedName>
</protein>
<evidence type="ECO:0000259" key="1">
    <source>
        <dbReference type="PROSITE" id="PS50943"/>
    </source>
</evidence>
<dbReference type="AlphaFoldDB" id="A0A429K0J3"/>
<dbReference type="Gene3D" id="1.10.260.40">
    <property type="entry name" value="lambda repressor-like DNA-binding domains"/>
    <property type="match status" value="1"/>
</dbReference>
<evidence type="ECO:0000313" key="3">
    <source>
        <dbReference type="Proteomes" id="UP000276905"/>
    </source>
</evidence>
<sequence>MKIEEINWSEAPDSPQMFCPRQKLFYKLSVDKKRLYVFDEGVWNLSKHSVETFFKYEEPIYSDAFQNELESIVTSKFNKLWLWCKFESGRAKRLAKFLNCSPTMITNICNGKKELPIQMLQKISDYTGIAPMFLREDIAEIFGIEKDKRLIPVPSKKLAYMERLLEVYGDKEYIVRNC</sequence>
<dbReference type="InterPro" id="IPR010982">
    <property type="entry name" value="Lambda_DNA-bd_dom_sf"/>
</dbReference>
<proteinExistence type="predicted"/>
<dbReference type="SUPFAM" id="SSF47413">
    <property type="entry name" value="lambda repressor-like DNA-binding domains"/>
    <property type="match status" value="1"/>
</dbReference>
<dbReference type="InterPro" id="IPR001387">
    <property type="entry name" value="Cro/C1-type_HTH"/>
</dbReference>
<accession>A0A429K0J3</accession>
<evidence type="ECO:0000313" key="2">
    <source>
        <dbReference type="EMBL" id="RSO57547.1"/>
    </source>
</evidence>
<reference evidence="2 3" key="1">
    <citation type="submission" date="2018-10" db="EMBL/GenBank/DDBJ databases">
        <title>GWAS and RNA-Seq identify cryptic mechanisms of antimicrobial resistance in Acinetobacter baumannii.</title>
        <authorList>
            <person name="Sahl J.W."/>
        </authorList>
    </citation>
    <scope>NUCLEOTIDE SEQUENCE [LARGE SCALE GENOMIC DNA]</scope>
    <source>
        <strain evidence="2 3">TG41018</strain>
    </source>
</reference>
<dbReference type="CDD" id="cd00093">
    <property type="entry name" value="HTH_XRE"/>
    <property type="match status" value="1"/>
</dbReference>
<name>A0A429K0J3_9GAMM</name>
<comment type="caution">
    <text evidence="2">The sequence shown here is derived from an EMBL/GenBank/DDBJ whole genome shotgun (WGS) entry which is preliminary data.</text>
</comment>
<dbReference type="RefSeq" id="WP_125698868.1">
    <property type="nucleotide sequence ID" value="NZ_RFES01000005.1"/>
</dbReference>
<organism evidence="2 3">
    <name type="scientific">Acinetobacter lactucae</name>
    <dbReference type="NCBI Taxonomy" id="1785128"/>
    <lineage>
        <taxon>Bacteria</taxon>
        <taxon>Pseudomonadati</taxon>
        <taxon>Pseudomonadota</taxon>
        <taxon>Gammaproteobacteria</taxon>
        <taxon>Moraxellales</taxon>
        <taxon>Moraxellaceae</taxon>
        <taxon>Acinetobacter</taxon>
        <taxon>Acinetobacter calcoaceticus/baumannii complex</taxon>
    </lineage>
</organism>
<feature type="domain" description="HTH cro/C1-type" evidence="1">
    <location>
        <begin position="94"/>
        <end position="134"/>
    </location>
</feature>
<dbReference type="Proteomes" id="UP000276905">
    <property type="component" value="Unassembled WGS sequence"/>
</dbReference>
<dbReference type="Pfam" id="PF01381">
    <property type="entry name" value="HTH_3"/>
    <property type="match status" value="1"/>
</dbReference>
<dbReference type="PROSITE" id="PS50943">
    <property type="entry name" value="HTH_CROC1"/>
    <property type="match status" value="1"/>
</dbReference>
<dbReference type="EMBL" id="RFES01000005">
    <property type="protein sequence ID" value="RSO57547.1"/>
    <property type="molecule type" value="Genomic_DNA"/>
</dbReference>
<gene>
    <name evidence="2" type="ORF">EA756_08620</name>
</gene>